<organism evidence="1 2">
    <name type="scientific">Kitasatospora phosalacinea</name>
    <dbReference type="NCBI Taxonomy" id="2065"/>
    <lineage>
        <taxon>Bacteria</taxon>
        <taxon>Bacillati</taxon>
        <taxon>Actinomycetota</taxon>
        <taxon>Actinomycetes</taxon>
        <taxon>Kitasatosporales</taxon>
        <taxon>Streptomycetaceae</taxon>
        <taxon>Kitasatospora</taxon>
    </lineage>
</organism>
<comment type="caution">
    <text evidence="1">The sequence shown here is derived from an EMBL/GenBank/DDBJ whole genome shotgun (WGS) entry which is preliminary data.</text>
</comment>
<dbReference type="Gene3D" id="3.40.50.1820">
    <property type="entry name" value="alpha/beta hydrolase"/>
    <property type="match status" value="1"/>
</dbReference>
<evidence type="ECO:0000313" key="1">
    <source>
        <dbReference type="EMBL" id="GLW67878.1"/>
    </source>
</evidence>
<reference evidence="1" key="1">
    <citation type="submission" date="2023-02" db="EMBL/GenBank/DDBJ databases">
        <title>Kitasatospora phosalacinea NBRC 14627.</title>
        <authorList>
            <person name="Ichikawa N."/>
            <person name="Sato H."/>
            <person name="Tonouchi N."/>
        </authorList>
    </citation>
    <scope>NUCLEOTIDE SEQUENCE</scope>
    <source>
        <strain evidence="1">NBRC 14627</strain>
    </source>
</reference>
<dbReference type="RefSeq" id="WP_285732336.1">
    <property type="nucleotide sequence ID" value="NZ_BSSA01000001.1"/>
</dbReference>
<gene>
    <name evidence="1" type="ORF">Kpho02_01770</name>
</gene>
<dbReference type="EMBL" id="BSSA01000001">
    <property type="protein sequence ID" value="GLW67878.1"/>
    <property type="molecule type" value="Genomic_DNA"/>
</dbReference>
<dbReference type="SUPFAM" id="SSF53474">
    <property type="entry name" value="alpha/beta-Hydrolases"/>
    <property type="match status" value="1"/>
</dbReference>
<sequence length="241" mass="24382">MTPPTAPAVTTTTLVHGPGRKPVDVHRPNLPDGPDGPLPVVLLWHGRGPDEREVLAPLARAAAALGVLVVVPDWRSDADDGGRAHLLASAAFARDLAGPAPLVLAGWSAGARAAVAAALNPAAFDGVRPHAVVALAGSYGTPAASTGTVPLDDLRAAARDVPVHLLHGTADTVVPAARTRDLHAALLARAHPVTHRELPTDHAGLVLTAYSPEAARCLPTTVPHALAAGRTAAATLAAAAR</sequence>
<protein>
    <recommendedName>
        <fullName evidence="3">Alpha/beta hydrolase</fullName>
    </recommendedName>
</protein>
<evidence type="ECO:0008006" key="3">
    <source>
        <dbReference type="Google" id="ProtNLM"/>
    </source>
</evidence>
<proteinExistence type="predicted"/>
<accession>A0A9W6UZ45</accession>
<dbReference type="InterPro" id="IPR029058">
    <property type="entry name" value="AB_hydrolase_fold"/>
</dbReference>
<dbReference type="AlphaFoldDB" id="A0A9W6UZ45"/>
<name>A0A9W6UZ45_9ACTN</name>
<evidence type="ECO:0000313" key="2">
    <source>
        <dbReference type="Proteomes" id="UP001165041"/>
    </source>
</evidence>
<dbReference type="Proteomes" id="UP001165041">
    <property type="component" value="Unassembled WGS sequence"/>
</dbReference>